<proteinExistence type="predicted"/>
<dbReference type="ExpressionAtlas" id="A0A5F8AAU8">
    <property type="expression patterns" value="baseline"/>
</dbReference>
<dbReference type="InterPro" id="IPR007237">
    <property type="entry name" value="CD20-like"/>
</dbReference>
<gene>
    <name evidence="6 8" type="primary">MS4A2</name>
</gene>
<sequence length="186" mass="20252">MWFLNAVQRERNICSLNNVAIFTASLFNQNLEAMWNLLNASSPEMKIGLLNVPVSAGPGLSVPYYHQARGSLGANTASSIAGATGITILIINLKKSSAYIHIHSCQKYFGTEKCFMASFSAEMVVLMLFLTILGLGSALSLTIYGAGEELKGNKVPDDRVYEELNIYSAIYSELEDRGEMSPPTDS</sequence>
<reference evidence="6" key="2">
    <citation type="submission" date="2019-01" db="EMBL/GenBank/DDBJ databases">
        <authorList>
            <person name="Graves T."/>
            <person name="Eichler E.E."/>
            <person name="Wilson R.K."/>
        </authorList>
    </citation>
    <scope>NUCLEOTIDE SEQUENCE [LARGE SCALE GENOMIC DNA]</scope>
    <source>
        <strain evidence="6">17573</strain>
    </source>
</reference>
<dbReference type="Pfam" id="PF04103">
    <property type="entry name" value="CD20"/>
    <property type="match status" value="1"/>
</dbReference>
<protein>
    <submittedName>
        <fullName evidence="6">Membrane spanning 4-domains A2</fullName>
    </submittedName>
</protein>
<dbReference type="GeneTree" id="ENSGT00940000161985"/>
<feature type="transmembrane region" description="Helical" evidence="5">
    <location>
        <begin position="123"/>
        <end position="146"/>
    </location>
</feature>
<comment type="subcellular location">
    <subcellularLocation>
        <location evidence="1">Membrane</location>
        <topology evidence="1">Multi-pass membrane protein</topology>
    </subcellularLocation>
</comment>
<evidence type="ECO:0000313" key="8">
    <source>
        <dbReference type="VGNC" id="VGNC:74929"/>
    </source>
</evidence>
<reference evidence="7" key="1">
    <citation type="journal article" date="2007" name="Science">
        <title>Evolutionary and biomedical insights from the rhesus macaque genome.</title>
        <authorList>
            <person name="Gibbs R.A."/>
            <person name="Rogers J."/>
            <person name="Katze M.G."/>
            <person name="Bumgarner R."/>
            <person name="Weinstock G.M."/>
            <person name="Mardis E.R."/>
            <person name="Remington K.A."/>
            <person name="Strausberg R.L."/>
            <person name="Venter J.C."/>
            <person name="Wilson R.K."/>
            <person name="Batzer M.A."/>
            <person name="Bustamante C.D."/>
            <person name="Eichler E.E."/>
            <person name="Hahn M.W."/>
            <person name="Hardison R.C."/>
            <person name="Makova K.D."/>
            <person name="Miller W."/>
            <person name="Milosavljevic A."/>
            <person name="Palermo R.E."/>
            <person name="Siepel A."/>
            <person name="Sikela J.M."/>
            <person name="Attaway T."/>
            <person name="Bell S."/>
            <person name="Bernard K.E."/>
            <person name="Buhay C.J."/>
            <person name="Chandrabose M.N."/>
            <person name="Dao M."/>
            <person name="Davis C."/>
            <person name="Delehaunty K.D."/>
            <person name="Ding Y."/>
            <person name="Dinh H.H."/>
            <person name="Dugan-Rocha S."/>
            <person name="Fulton L.A."/>
            <person name="Gabisi R.A."/>
            <person name="Garner T.T."/>
            <person name="Godfrey J."/>
            <person name="Hawes A.C."/>
            <person name="Hernandez J."/>
            <person name="Hines S."/>
            <person name="Holder M."/>
            <person name="Hume J."/>
            <person name="Jhangiani S.N."/>
            <person name="Joshi V."/>
            <person name="Khan Z.M."/>
            <person name="Kirkness E.F."/>
            <person name="Cree A."/>
            <person name="Fowler R.G."/>
            <person name="Lee S."/>
            <person name="Lewis L.R."/>
            <person name="Li Z."/>
            <person name="Liu Y.-S."/>
            <person name="Moore S.M."/>
            <person name="Muzny D."/>
            <person name="Nazareth L.V."/>
            <person name="Ngo D.N."/>
            <person name="Okwuonu G.O."/>
            <person name="Pai G."/>
            <person name="Parker D."/>
            <person name="Paul H.A."/>
            <person name="Pfannkoch C."/>
            <person name="Pohl C.S."/>
            <person name="Rogers Y.-H.C."/>
            <person name="Ruiz S.J."/>
            <person name="Sabo A."/>
            <person name="Santibanez J."/>
            <person name="Schneider B.W."/>
            <person name="Smith S.M."/>
            <person name="Sodergren E."/>
            <person name="Svatek A.F."/>
            <person name="Utterback T.R."/>
            <person name="Vattathil S."/>
            <person name="Warren W."/>
            <person name="White C.S."/>
            <person name="Chinwalla A.T."/>
            <person name="Feng Y."/>
            <person name="Halpern A.L."/>
            <person name="Hillier L.W."/>
            <person name="Huang X."/>
            <person name="Minx P."/>
            <person name="Nelson J.O."/>
            <person name="Pepin K.H."/>
            <person name="Qin X."/>
            <person name="Sutton G.G."/>
            <person name="Venter E."/>
            <person name="Walenz B.P."/>
            <person name="Wallis J.W."/>
            <person name="Worley K.C."/>
            <person name="Yang S.-P."/>
            <person name="Jones S.M."/>
            <person name="Marra M.A."/>
            <person name="Rocchi M."/>
            <person name="Schein J.E."/>
            <person name="Baertsch R."/>
            <person name="Clarke L."/>
            <person name="Csuros M."/>
            <person name="Glasscock J."/>
            <person name="Harris R.A."/>
            <person name="Havlak P."/>
            <person name="Jackson A.R."/>
            <person name="Jiang H."/>
            <person name="Liu Y."/>
            <person name="Messina D.N."/>
            <person name="Shen Y."/>
            <person name="Song H.X.-Z."/>
            <person name="Wylie T."/>
            <person name="Zhang L."/>
            <person name="Birney E."/>
            <person name="Han K."/>
            <person name="Konkel M.K."/>
            <person name="Lee J."/>
            <person name="Smit A.F.A."/>
            <person name="Ullmer B."/>
            <person name="Wang H."/>
            <person name="Xing J."/>
            <person name="Burhans R."/>
            <person name="Cheng Z."/>
            <person name="Karro J.E."/>
            <person name="Ma J."/>
            <person name="Raney B."/>
            <person name="She X."/>
            <person name="Cox M.J."/>
            <person name="Demuth J.P."/>
            <person name="Dumas L.J."/>
            <person name="Han S.-G."/>
            <person name="Hopkins J."/>
            <person name="Karimpour-Fard A."/>
            <person name="Kim Y.H."/>
            <person name="Pollack J.R."/>
            <person name="Vinar T."/>
            <person name="Addo-Quaye C."/>
            <person name="Degenhardt J."/>
            <person name="Denby A."/>
            <person name="Hubisz M.J."/>
            <person name="Indap A."/>
            <person name="Kosiol C."/>
            <person name="Lahn B.T."/>
            <person name="Lawson H.A."/>
            <person name="Marklein A."/>
            <person name="Nielsen R."/>
            <person name="Vallender E.J."/>
            <person name="Clark A.G."/>
            <person name="Ferguson B."/>
            <person name="Hernandez R.D."/>
            <person name="Hirani K."/>
            <person name="Kehrer-Sawatzki H."/>
            <person name="Kolb J."/>
            <person name="Patil S."/>
            <person name="Pu L.-L."/>
            <person name="Ren Y."/>
            <person name="Smith D.G."/>
            <person name="Wheeler D.A."/>
            <person name="Schenck I."/>
            <person name="Ball E.V."/>
            <person name="Chen R."/>
            <person name="Cooper D.N."/>
            <person name="Giardine B."/>
            <person name="Hsu F."/>
            <person name="Kent W.J."/>
            <person name="Lesk A."/>
            <person name="Nelson D.L."/>
            <person name="O'brien W.E."/>
            <person name="Pruefer K."/>
            <person name="Stenson P.D."/>
            <person name="Wallace J.C."/>
            <person name="Ke H."/>
            <person name="Liu X.-M."/>
            <person name="Wang P."/>
            <person name="Xiang A.P."/>
            <person name="Yang F."/>
            <person name="Barber G.P."/>
            <person name="Haussler D."/>
            <person name="Karolchik D."/>
            <person name="Kern A.D."/>
            <person name="Kuhn R.M."/>
            <person name="Smith K.E."/>
            <person name="Zwieg A.S."/>
        </authorList>
    </citation>
    <scope>NUCLEOTIDE SEQUENCE [LARGE SCALE GENOMIC DNA]</scope>
    <source>
        <strain evidence="7">17573</strain>
    </source>
</reference>
<keyword evidence="2 5" id="KW-0812">Transmembrane</keyword>
<evidence type="ECO:0000256" key="3">
    <source>
        <dbReference type="ARBA" id="ARBA00022989"/>
    </source>
</evidence>
<dbReference type="VEuPathDB" id="HostDB:ENSMMUG00000059299"/>
<evidence type="ECO:0000256" key="5">
    <source>
        <dbReference type="SAM" id="Phobius"/>
    </source>
</evidence>
<reference evidence="6" key="3">
    <citation type="submission" date="2025-08" db="UniProtKB">
        <authorList>
            <consortium name="Ensembl"/>
        </authorList>
    </citation>
    <scope>IDENTIFICATION</scope>
    <source>
        <strain evidence="6">17573</strain>
    </source>
</reference>
<dbReference type="AlphaFoldDB" id="A0A5F8AAU8"/>
<dbReference type="Bgee" id="ENSMMUG00000059299">
    <property type="expression patterns" value="Expressed in adipose tissue and 9 other cell types or tissues"/>
</dbReference>
<evidence type="ECO:0000256" key="2">
    <source>
        <dbReference type="ARBA" id="ARBA00022692"/>
    </source>
</evidence>
<organism evidence="6 7">
    <name type="scientific">Macaca mulatta</name>
    <name type="common">Rhesus macaque</name>
    <dbReference type="NCBI Taxonomy" id="9544"/>
    <lineage>
        <taxon>Eukaryota</taxon>
        <taxon>Metazoa</taxon>
        <taxon>Chordata</taxon>
        <taxon>Craniata</taxon>
        <taxon>Vertebrata</taxon>
        <taxon>Euteleostomi</taxon>
        <taxon>Mammalia</taxon>
        <taxon>Eutheria</taxon>
        <taxon>Euarchontoglires</taxon>
        <taxon>Primates</taxon>
        <taxon>Haplorrhini</taxon>
        <taxon>Catarrhini</taxon>
        <taxon>Cercopithecidae</taxon>
        <taxon>Cercopithecinae</taxon>
        <taxon>Macaca</taxon>
    </lineage>
</organism>
<dbReference type="VGNC" id="VGNC:74929">
    <property type="gene designation" value="MS4A2"/>
</dbReference>
<keyword evidence="7" id="KW-1185">Reference proteome</keyword>
<evidence type="ECO:0000256" key="1">
    <source>
        <dbReference type="ARBA" id="ARBA00004141"/>
    </source>
</evidence>
<keyword evidence="4 5" id="KW-0472">Membrane</keyword>
<keyword evidence="3 5" id="KW-1133">Transmembrane helix</keyword>
<name>A0A5F8AAU8_MACMU</name>
<dbReference type="Proteomes" id="UP000006718">
    <property type="component" value="Chromosome 14"/>
</dbReference>
<accession>A0A5F8AAU8</accession>
<evidence type="ECO:0000256" key="4">
    <source>
        <dbReference type="ARBA" id="ARBA00023136"/>
    </source>
</evidence>
<reference evidence="6" key="4">
    <citation type="submission" date="2025-09" db="UniProtKB">
        <authorList>
            <consortium name="Ensembl"/>
        </authorList>
    </citation>
    <scope>IDENTIFICATION</scope>
    <source>
        <strain evidence="6">17573</strain>
    </source>
</reference>
<dbReference type="Ensembl" id="ENSMMUT00000091550.1">
    <property type="protein sequence ID" value="ENSMMUP00000074046.1"/>
    <property type="gene ID" value="ENSMMUG00000059299.1"/>
</dbReference>
<evidence type="ECO:0000313" key="7">
    <source>
        <dbReference type="Proteomes" id="UP000006718"/>
    </source>
</evidence>
<dbReference type="GO" id="GO:0016020">
    <property type="term" value="C:membrane"/>
    <property type="evidence" value="ECO:0007669"/>
    <property type="project" value="UniProtKB-SubCell"/>
</dbReference>
<evidence type="ECO:0000313" key="6">
    <source>
        <dbReference type="Ensembl" id="ENSMMUP00000074046.1"/>
    </source>
</evidence>